<dbReference type="EMBL" id="ML994634">
    <property type="protein sequence ID" value="KAF2185239.1"/>
    <property type="molecule type" value="Genomic_DNA"/>
</dbReference>
<protein>
    <submittedName>
        <fullName evidence="1">Uncharacterized protein</fullName>
    </submittedName>
</protein>
<dbReference type="AlphaFoldDB" id="A0A6A6E3Q7"/>
<gene>
    <name evidence="1" type="ORF">K469DRAFT_164888</name>
</gene>
<evidence type="ECO:0000313" key="1">
    <source>
        <dbReference type="EMBL" id="KAF2185239.1"/>
    </source>
</evidence>
<name>A0A6A6E3Q7_9PEZI</name>
<evidence type="ECO:0000313" key="2">
    <source>
        <dbReference type="Proteomes" id="UP000800200"/>
    </source>
</evidence>
<accession>A0A6A6E3Q7</accession>
<reference evidence="1" key="1">
    <citation type="journal article" date="2020" name="Stud. Mycol.">
        <title>101 Dothideomycetes genomes: a test case for predicting lifestyles and emergence of pathogens.</title>
        <authorList>
            <person name="Haridas S."/>
            <person name="Albert R."/>
            <person name="Binder M."/>
            <person name="Bloem J."/>
            <person name="Labutti K."/>
            <person name="Salamov A."/>
            <person name="Andreopoulos B."/>
            <person name="Baker S."/>
            <person name="Barry K."/>
            <person name="Bills G."/>
            <person name="Bluhm B."/>
            <person name="Cannon C."/>
            <person name="Castanera R."/>
            <person name="Culley D."/>
            <person name="Daum C."/>
            <person name="Ezra D."/>
            <person name="Gonzalez J."/>
            <person name="Henrissat B."/>
            <person name="Kuo A."/>
            <person name="Liang C."/>
            <person name="Lipzen A."/>
            <person name="Lutzoni F."/>
            <person name="Magnuson J."/>
            <person name="Mondo S."/>
            <person name="Nolan M."/>
            <person name="Ohm R."/>
            <person name="Pangilinan J."/>
            <person name="Park H.-J."/>
            <person name="Ramirez L."/>
            <person name="Alfaro M."/>
            <person name="Sun H."/>
            <person name="Tritt A."/>
            <person name="Yoshinaga Y."/>
            <person name="Zwiers L.-H."/>
            <person name="Turgeon B."/>
            <person name="Goodwin S."/>
            <person name="Spatafora J."/>
            <person name="Crous P."/>
            <person name="Grigoriev I."/>
        </authorList>
    </citation>
    <scope>NUCLEOTIDE SEQUENCE</scope>
    <source>
        <strain evidence="1">CBS 207.26</strain>
    </source>
</reference>
<organism evidence="1 2">
    <name type="scientific">Zopfia rhizophila CBS 207.26</name>
    <dbReference type="NCBI Taxonomy" id="1314779"/>
    <lineage>
        <taxon>Eukaryota</taxon>
        <taxon>Fungi</taxon>
        <taxon>Dikarya</taxon>
        <taxon>Ascomycota</taxon>
        <taxon>Pezizomycotina</taxon>
        <taxon>Dothideomycetes</taxon>
        <taxon>Dothideomycetes incertae sedis</taxon>
        <taxon>Zopfiaceae</taxon>
        <taxon>Zopfia</taxon>
    </lineage>
</organism>
<keyword evidence="2" id="KW-1185">Reference proteome</keyword>
<sequence length="161" mass="18152">MAIAESAERLAYFCMHVCAAYISIKSDSGLGVGLRFRRSLALVRSTNASSIETAISFRHSHRTTSRCGPTHDYAYPESFRDIEICSSPHILMLLEPIATNPYTKQQPDVSSQLVEGEYDEIRDIQAKMGGWALDIVGMVADDRDWHDIEYQGRSLRFGKLY</sequence>
<dbReference type="Proteomes" id="UP000800200">
    <property type="component" value="Unassembled WGS sequence"/>
</dbReference>
<proteinExistence type="predicted"/>